<evidence type="ECO:0000259" key="4">
    <source>
        <dbReference type="Pfam" id="PF12802"/>
    </source>
</evidence>
<dbReference type="AlphaFoldDB" id="A0A941ELA1"/>
<evidence type="ECO:0000256" key="3">
    <source>
        <dbReference type="ARBA" id="ARBA00023163"/>
    </source>
</evidence>
<dbReference type="InterPro" id="IPR000835">
    <property type="entry name" value="HTH_MarR-typ"/>
</dbReference>
<accession>A0A941ELA1</accession>
<dbReference type="SUPFAM" id="SSF46785">
    <property type="entry name" value="Winged helix' DNA-binding domain"/>
    <property type="match status" value="1"/>
</dbReference>
<feature type="non-terminal residue" evidence="5">
    <location>
        <position position="167"/>
    </location>
</feature>
<dbReference type="GO" id="GO:0003700">
    <property type="term" value="F:DNA-binding transcription factor activity"/>
    <property type="evidence" value="ECO:0007669"/>
    <property type="project" value="InterPro"/>
</dbReference>
<reference evidence="5" key="1">
    <citation type="submission" date="2021-04" db="EMBL/GenBank/DDBJ databases">
        <title>Genome based classification of Actinospica acidithermotolerans sp. nov., an actinobacterium isolated from an Indonesian hot spring.</title>
        <authorList>
            <person name="Kusuma A.B."/>
            <person name="Putra K.E."/>
            <person name="Nafisah S."/>
            <person name="Loh J."/>
            <person name="Nouioui I."/>
            <person name="Goodfellow M."/>
        </authorList>
    </citation>
    <scope>NUCLEOTIDE SEQUENCE</scope>
    <source>
        <strain evidence="5">MGRD01-02</strain>
    </source>
</reference>
<organism evidence="5 6">
    <name type="scientific">Actinospica acidithermotolerans</name>
    <dbReference type="NCBI Taxonomy" id="2828514"/>
    <lineage>
        <taxon>Bacteria</taxon>
        <taxon>Bacillati</taxon>
        <taxon>Actinomycetota</taxon>
        <taxon>Actinomycetes</taxon>
        <taxon>Catenulisporales</taxon>
        <taxon>Actinospicaceae</taxon>
        <taxon>Actinospica</taxon>
    </lineage>
</organism>
<dbReference type="PANTHER" id="PTHR38465">
    <property type="entry name" value="HTH-TYPE TRANSCRIPTIONAL REGULATOR MJ1563-RELATED"/>
    <property type="match status" value="1"/>
</dbReference>
<gene>
    <name evidence="5" type="ORF">KDK95_32940</name>
</gene>
<keyword evidence="6" id="KW-1185">Reference proteome</keyword>
<sequence>MGEMRSELEVRAFVEQMAMFLADWGFPRMAARVLMVLMSADEERLTAGELAERLDVSPAAISGAVRYLQQLQLIERTPVPGSRSDAYEVPRNAWYTAAIVKGGLYKRLADLSDAGVKALDDGGAGRARIAEMRDFFLFLDEEVGLLLDRWVAERDRRRAAAESDGGG</sequence>
<dbReference type="RefSeq" id="WP_212522274.1">
    <property type="nucleotide sequence ID" value="NZ_JAGSOH010000190.1"/>
</dbReference>
<dbReference type="Proteomes" id="UP000676325">
    <property type="component" value="Unassembled WGS sequence"/>
</dbReference>
<feature type="domain" description="HTH marR-type" evidence="4">
    <location>
        <begin position="24"/>
        <end position="82"/>
    </location>
</feature>
<dbReference type="Pfam" id="PF12802">
    <property type="entry name" value="MarR_2"/>
    <property type="match status" value="1"/>
</dbReference>
<dbReference type="InterPro" id="IPR036390">
    <property type="entry name" value="WH_DNA-bd_sf"/>
</dbReference>
<dbReference type="InterPro" id="IPR052362">
    <property type="entry name" value="HTH-GbsR_regulator"/>
</dbReference>
<evidence type="ECO:0000256" key="1">
    <source>
        <dbReference type="ARBA" id="ARBA00023015"/>
    </source>
</evidence>
<protein>
    <submittedName>
        <fullName evidence="5">MarR family transcriptional regulator</fullName>
    </submittedName>
</protein>
<proteinExistence type="predicted"/>
<dbReference type="Gene3D" id="1.10.287.160">
    <property type="entry name" value="HR1 repeat"/>
    <property type="match status" value="1"/>
</dbReference>
<dbReference type="EMBL" id="JAGSOH010000190">
    <property type="protein sequence ID" value="MBR7831159.1"/>
    <property type="molecule type" value="Genomic_DNA"/>
</dbReference>
<keyword evidence="3" id="KW-0804">Transcription</keyword>
<dbReference type="GO" id="GO:0003677">
    <property type="term" value="F:DNA binding"/>
    <property type="evidence" value="ECO:0007669"/>
    <property type="project" value="UniProtKB-KW"/>
</dbReference>
<comment type="caution">
    <text evidence="5">The sequence shown here is derived from an EMBL/GenBank/DDBJ whole genome shotgun (WGS) entry which is preliminary data.</text>
</comment>
<keyword evidence="1" id="KW-0805">Transcription regulation</keyword>
<dbReference type="Gene3D" id="1.10.10.10">
    <property type="entry name" value="Winged helix-like DNA-binding domain superfamily/Winged helix DNA-binding domain"/>
    <property type="match status" value="1"/>
</dbReference>
<evidence type="ECO:0000313" key="5">
    <source>
        <dbReference type="EMBL" id="MBR7831159.1"/>
    </source>
</evidence>
<name>A0A941ELA1_9ACTN</name>
<evidence type="ECO:0000256" key="2">
    <source>
        <dbReference type="ARBA" id="ARBA00023125"/>
    </source>
</evidence>
<dbReference type="InterPro" id="IPR036388">
    <property type="entry name" value="WH-like_DNA-bd_sf"/>
</dbReference>
<evidence type="ECO:0000313" key="6">
    <source>
        <dbReference type="Proteomes" id="UP000676325"/>
    </source>
</evidence>
<keyword evidence="2" id="KW-0238">DNA-binding</keyword>
<dbReference type="PANTHER" id="PTHR38465:SF2">
    <property type="entry name" value="HTH-TYPE TRANSCRIPTIONAL REGULATOR MMPR5"/>
    <property type="match status" value="1"/>
</dbReference>